<dbReference type="InterPro" id="IPR050614">
    <property type="entry name" value="Synaptic_Scaffolding_LAP-MAGUK"/>
</dbReference>
<dbReference type="GO" id="GO:0016323">
    <property type="term" value="C:basolateral plasma membrane"/>
    <property type="evidence" value="ECO:0007669"/>
    <property type="project" value="TreeGrafter"/>
</dbReference>
<feature type="compositionally biased region" description="Polar residues" evidence="3">
    <location>
        <begin position="800"/>
        <end position="818"/>
    </location>
</feature>
<feature type="compositionally biased region" description="Low complexity" evidence="3">
    <location>
        <begin position="278"/>
        <end position="290"/>
    </location>
</feature>
<evidence type="ECO:0000313" key="4">
    <source>
        <dbReference type="EMBL" id="SBQ46932.1"/>
    </source>
</evidence>
<sequence length="1240" mass="138050">MVSSSCSVFLSSSLSLLEELDCSCNELESLPPTVGYLHSLRTFAADENFLTELPREIGNCKNVTVMSLRSNKLEFLPDEIGQMTKLRVLNLSDNRLKNLPFSFTKLKDLAALWLSDNQSKALIPLQTEAHPETKQKVLTNYMFPQQPRHDEDYQSDSDSFNPTLWEEQRQQRMTVAFDFEDKKDEEDNSGKVKVEINLKRYPTPYPEDLKNMVKSVQSLVGKGGHPGHAHQHQHQHQLSTGSATSAGTNMEHTHLSKEPYEPPWPLPPKEVTDREMQDFSQSQMMDQGSMHNSGIDIPKRKDKEDLTESSEDSMGGSPNDIRISDMRPTLVEPPMYKPKVVLLGKDKKESTDEDVDKLHCLNHSGSSATYSDYSPSQGSSGSSNPSANTHSHTHSHPHTHTPALPPPSKDQVPQSHWTNRLAQSFPKPIDSKPLLSQRETPPSGTLQQRGDRRPLSEPFDWAEAPHYDNTGFDAEESSLDPPSNTSQGNPPLGSKPRSQSAHGRRPLLRQDRIVGVPLELDTQTLSYHGNQRSNPDNDPQSSGPHSQNPWQNWTRTPSPLEDRTAFPSKLDLTPTSSPNPDRKDMDSRLDPGSGPLPGSWTYHNNQGDQNRKDQLTVGGGNKVTVVMSKSSDRLSPMMKETRSKFKKSQSIDEIDIGSYKVYSIPMESYSSSIEQQTSLDRSELPGSMEQTSMSRSQSAPMLDDEMIFPGHGANHNQSGHNPKPAIPQKAYHFDQNYNPQVTMDRRVPPPFPNTPDYVNHSSKVMDYLNQPGKTLPKELVSPRYRAYPPLEMFSFPQSPISPDGPPSQQHQTISTQRSRPGFLRRADSLVSSTELALFRRVHEAQQEALLQEAQYKQQSDPPHYSRALAYSSPMDHSALTNMADNQNQMMHNKRNGRYDDDYPTYQEQKKPMIGYPTKSLTQRRPLSARSYSTETYGASQARPVSARPTMAALLEKMPPDYTLATCPEKSSEDTIKVRPVVPQKPEDITSKMPADWRQQLLRHIEAKRLDRTPSQQGAMLDNDQEGVSGNNQWAPYSLGRRDVPPDNLMKKSGHSHNPSHQSHNTMIVTSSSSSSATQPHRVVGQQGYDGMMNKGGQYQQGMALSVVPSGGQYQGNVSQALPSPGQAYPGGGLPMGMSSSGNQPQYNPHTSHQQPLPATNPQYHGNQGMVHSNQVVMTTHTNPRPQSARCLLQTKGQKSTDGFQEQLCVRIEKNPGLGFSISGGISGQGNPFKPSDMGTA</sequence>
<dbReference type="Pfam" id="PF13855">
    <property type="entry name" value="LRR_8"/>
    <property type="match status" value="1"/>
</dbReference>
<feature type="compositionally biased region" description="Basic and acidic residues" evidence="3">
    <location>
        <begin position="580"/>
        <end position="589"/>
    </location>
</feature>
<dbReference type="GO" id="GO:0014069">
    <property type="term" value="C:postsynaptic density"/>
    <property type="evidence" value="ECO:0007669"/>
    <property type="project" value="TreeGrafter"/>
</dbReference>
<keyword evidence="1" id="KW-0433">Leucine-rich repeat</keyword>
<feature type="compositionally biased region" description="Low complexity" evidence="3">
    <location>
        <begin position="369"/>
        <end position="390"/>
    </location>
</feature>
<dbReference type="GO" id="GO:0045197">
    <property type="term" value="P:establishment or maintenance of epithelial cell apical/basal polarity"/>
    <property type="evidence" value="ECO:0007669"/>
    <property type="project" value="TreeGrafter"/>
</dbReference>
<feature type="compositionally biased region" description="Polar residues" evidence="3">
    <location>
        <begin position="521"/>
        <end position="557"/>
    </location>
</feature>
<organism evidence="4">
    <name type="scientific">Nothobranchius korthausae</name>
    <dbReference type="NCBI Taxonomy" id="1143690"/>
    <lineage>
        <taxon>Eukaryota</taxon>
        <taxon>Metazoa</taxon>
        <taxon>Chordata</taxon>
        <taxon>Craniata</taxon>
        <taxon>Vertebrata</taxon>
        <taxon>Euteleostomi</taxon>
        <taxon>Actinopterygii</taxon>
        <taxon>Neopterygii</taxon>
        <taxon>Teleostei</taxon>
        <taxon>Neoteleostei</taxon>
        <taxon>Acanthomorphata</taxon>
        <taxon>Ovalentaria</taxon>
        <taxon>Atherinomorphae</taxon>
        <taxon>Cyprinodontiformes</taxon>
        <taxon>Nothobranchiidae</taxon>
        <taxon>Nothobranchius</taxon>
    </lineage>
</organism>
<dbReference type="PANTHER" id="PTHR23119">
    <property type="entry name" value="DISCS LARGE"/>
    <property type="match status" value="1"/>
</dbReference>
<dbReference type="InterPro" id="IPR032675">
    <property type="entry name" value="LRR_dom_sf"/>
</dbReference>
<dbReference type="GO" id="GO:0098609">
    <property type="term" value="P:cell-cell adhesion"/>
    <property type="evidence" value="ECO:0007669"/>
    <property type="project" value="TreeGrafter"/>
</dbReference>
<evidence type="ECO:0000256" key="3">
    <source>
        <dbReference type="SAM" id="MobiDB-lite"/>
    </source>
</evidence>
<feature type="region of interest" description="Disordered" evidence="3">
    <location>
        <begin position="800"/>
        <end position="820"/>
    </location>
</feature>
<dbReference type="InterPro" id="IPR003591">
    <property type="entry name" value="Leu-rich_rpt_typical-subtyp"/>
</dbReference>
<dbReference type="GO" id="GO:0019901">
    <property type="term" value="F:protein kinase binding"/>
    <property type="evidence" value="ECO:0007669"/>
    <property type="project" value="TreeGrafter"/>
</dbReference>
<feature type="compositionally biased region" description="Polar residues" evidence="3">
    <location>
        <begin position="1025"/>
        <end position="1034"/>
    </location>
</feature>
<feature type="compositionally biased region" description="Basic residues" evidence="3">
    <location>
        <begin position="225"/>
        <end position="235"/>
    </location>
</feature>
<feature type="compositionally biased region" description="Polar residues" evidence="3">
    <location>
        <begin position="437"/>
        <end position="448"/>
    </location>
</feature>
<dbReference type="Gene3D" id="3.80.10.10">
    <property type="entry name" value="Ribonuclease Inhibitor"/>
    <property type="match status" value="1"/>
</dbReference>
<dbReference type="GO" id="GO:0043113">
    <property type="term" value="P:receptor clustering"/>
    <property type="evidence" value="ECO:0007669"/>
    <property type="project" value="TreeGrafter"/>
</dbReference>
<dbReference type="AlphaFoldDB" id="A0A1A8EK72"/>
<accession>A0A1A8EK72</accession>
<dbReference type="SMART" id="SM00369">
    <property type="entry name" value="LRR_TYP"/>
    <property type="match status" value="3"/>
</dbReference>
<dbReference type="EMBL" id="HAEB01000486">
    <property type="protein sequence ID" value="SBQ46932.1"/>
    <property type="molecule type" value="Transcribed_RNA"/>
</dbReference>
<dbReference type="GO" id="GO:0098968">
    <property type="term" value="P:neurotransmitter receptor transport postsynaptic membrane to endosome"/>
    <property type="evidence" value="ECO:0007669"/>
    <property type="project" value="TreeGrafter"/>
</dbReference>
<dbReference type="InterPro" id="IPR001611">
    <property type="entry name" value="Leu-rich_rpt"/>
</dbReference>
<evidence type="ECO:0000256" key="1">
    <source>
        <dbReference type="ARBA" id="ARBA00022614"/>
    </source>
</evidence>
<reference evidence="4" key="2">
    <citation type="submission" date="2016-06" db="EMBL/GenBank/DDBJ databases">
        <title>The genome of a short-lived fish provides insights into sex chromosome evolution and the genetic control of aging.</title>
        <authorList>
            <person name="Reichwald K."/>
            <person name="Felder M."/>
            <person name="Petzold A."/>
            <person name="Koch P."/>
            <person name="Groth M."/>
            <person name="Platzer M."/>
        </authorList>
    </citation>
    <scope>NUCLEOTIDE SEQUENCE</scope>
    <source>
        <tissue evidence="4">Brain</tissue>
    </source>
</reference>
<reference evidence="4" key="1">
    <citation type="submission" date="2016-05" db="EMBL/GenBank/DDBJ databases">
        <authorList>
            <person name="Lavstsen T."/>
            <person name="Jespersen J.S."/>
        </authorList>
    </citation>
    <scope>NUCLEOTIDE SEQUENCE</scope>
    <source>
        <tissue evidence="4">Brain</tissue>
    </source>
</reference>
<dbReference type="PANTHER" id="PTHR23119:SF48">
    <property type="entry name" value="LEUCINE-RICH REPEAT-CONTAINING PROTEIN 7"/>
    <property type="match status" value="1"/>
</dbReference>
<feature type="compositionally biased region" description="Polar residues" evidence="3">
    <location>
        <begin position="1142"/>
        <end position="1159"/>
    </location>
</feature>
<feature type="region of interest" description="Disordered" evidence="3">
    <location>
        <begin position="1122"/>
        <end position="1159"/>
    </location>
</feature>
<dbReference type="GO" id="GO:0045211">
    <property type="term" value="C:postsynaptic membrane"/>
    <property type="evidence" value="ECO:0007669"/>
    <property type="project" value="TreeGrafter"/>
</dbReference>
<feature type="compositionally biased region" description="Basic and acidic residues" evidence="3">
    <location>
        <begin position="251"/>
        <end position="260"/>
    </location>
</feature>
<feature type="compositionally biased region" description="Polar residues" evidence="3">
    <location>
        <begin position="480"/>
        <end position="489"/>
    </location>
</feature>
<dbReference type="FunFam" id="3.80.10.10:FF:000411">
    <property type="entry name" value="Leucine-rich repeat-containing protein 7"/>
    <property type="match status" value="1"/>
</dbReference>
<protein>
    <submittedName>
        <fullName evidence="4">Leucine rich repeat containing 7</fullName>
    </submittedName>
</protein>
<dbReference type="SUPFAM" id="SSF52058">
    <property type="entry name" value="L domain-like"/>
    <property type="match status" value="1"/>
</dbReference>
<feature type="compositionally biased region" description="Polar residues" evidence="3">
    <location>
        <begin position="1055"/>
        <end position="1069"/>
    </location>
</feature>
<evidence type="ECO:0000256" key="2">
    <source>
        <dbReference type="ARBA" id="ARBA00022737"/>
    </source>
</evidence>
<dbReference type="GO" id="GO:0098887">
    <property type="term" value="P:neurotransmitter receptor transport, endosome to postsynaptic membrane"/>
    <property type="evidence" value="ECO:0007669"/>
    <property type="project" value="TreeGrafter"/>
</dbReference>
<feature type="compositionally biased region" description="Polar residues" evidence="3">
    <location>
        <begin position="238"/>
        <end position="250"/>
    </location>
</feature>
<proteinExistence type="predicted"/>
<name>A0A1A8EK72_9TELE</name>
<dbReference type="PROSITE" id="PS51450">
    <property type="entry name" value="LRR"/>
    <property type="match status" value="1"/>
</dbReference>
<feature type="region of interest" description="Disordered" evidence="3">
    <location>
        <begin position="1016"/>
        <end position="1080"/>
    </location>
</feature>
<feature type="compositionally biased region" description="Polar residues" evidence="3">
    <location>
        <begin position="411"/>
        <end position="422"/>
    </location>
</feature>
<keyword evidence="2" id="KW-0677">Repeat</keyword>
<gene>
    <name evidence="4" type="primary">BX255895.1</name>
</gene>
<feature type="region of interest" description="Disordered" evidence="3">
    <location>
        <begin position="219"/>
        <end position="619"/>
    </location>
</feature>
<feature type="compositionally biased region" description="Basic and acidic residues" evidence="3">
    <location>
        <begin position="297"/>
        <end position="306"/>
    </location>
</feature>
<feature type="region of interest" description="Disordered" evidence="3">
    <location>
        <begin position="1220"/>
        <end position="1240"/>
    </location>
</feature>
<dbReference type="GO" id="GO:0005912">
    <property type="term" value="C:adherens junction"/>
    <property type="evidence" value="ECO:0007669"/>
    <property type="project" value="TreeGrafter"/>
</dbReference>